<dbReference type="Gene3D" id="2.60.120.10">
    <property type="entry name" value="Jelly Rolls"/>
    <property type="match status" value="1"/>
</dbReference>
<proteinExistence type="predicted"/>
<dbReference type="InterPro" id="IPR014710">
    <property type="entry name" value="RmlC-like_jellyroll"/>
</dbReference>
<dbReference type="OrthoDB" id="7289984at2759"/>
<dbReference type="InterPro" id="IPR047142">
    <property type="entry name" value="OryJ/VirC-like"/>
</dbReference>
<dbReference type="CDD" id="cd02231">
    <property type="entry name" value="cupin_BLL6423-like"/>
    <property type="match status" value="1"/>
</dbReference>
<reference evidence="1" key="1">
    <citation type="journal article" date="2021" name="Nat. Commun.">
        <title>Genetic determinants of endophytism in the Arabidopsis root mycobiome.</title>
        <authorList>
            <person name="Mesny F."/>
            <person name="Miyauchi S."/>
            <person name="Thiergart T."/>
            <person name="Pickel B."/>
            <person name="Atanasova L."/>
            <person name="Karlsson M."/>
            <person name="Huettel B."/>
            <person name="Barry K.W."/>
            <person name="Haridas S."/>
            <person name="Chen C."/>
            <person name="Bauer D."/>
            <person name="Andreopoulos W."/>
            <person name="Pangilinan J."/>
            <person name="LaButti K."/>
            <person name="Riley R."/>
            <person name="Lipzen A."/>
            <person name="Clum A."/>
            <person name="Drula E."/>
            <person name="Henrissat B."/>
            <person name="Kohler A."/>
            <person name="Grigoriev I.V."/>
            <person name="Martin F.M."/>
            <person name="Hacquard S."/>
        </authorList>
    </citation>
    <scope>NUCLEOTIDE SEQUENCE</scope>
    <source>
        <strain evidence="1">MPI-CAGE-CH-0235</strain>
    </source>
</reference>
<dbReference type="InterPro" id="IPR011051">
    <property type="entry name" value="RmlC_Cupin_sf"/>
</dbReference>
<dbReference type="PANTHER" id="PTHR36156">
    <property type="entry name" value="SLR2101 PROTEIN"/>
    <property type="match status" value="1"/>
</dbReference>
<comment type="caution">
    <text evidence="1">The sequence shown here is derived from an EMBL/GenBank/DDBJ whole genome shotgun (WGS) entry which is preliminary data.</text>
</comment>
<sequence length="191" mass="20892">MSTSGPCTEFPAPGLRVPNRYLSGHNEKGEATDHGDHTSVMLGGAAAQNIFYGTDSCPVDLNDNKDLKFMEKNPPLHNPNGFLARMIDFAPGTESEFHRSICCVVGTVCEGEMEFSLSSGEKRIMVPGDVSVNRAAMHKWRNVSSTKPARVLYFLIDVKPVIVNGQELEFDCGVLMDEYASYGDSEGPNKK</sequence>
<dbReference type="PANTHER" id="PTHR36156:SF2">
    <property type="entry name" value="CUPIN TYPE-2 DOMAIN-CONTAINING PROTEIN"/>
    <property type="match status" value="1"/>
</dbReference>
<gene>
    <name evidence="1" type="ORF">B0I35DRAFT_510369</name>
</gene>
<protein>
    <submittedName>
        <fullName evidence="1">Uncharacterized protein</fullName>
    </submittedName>
</protein>
<dbReference type="Proteomes" id="UP000813444">
    <property type="component" value="Unassembled WGS sequence"/>
</dbReference>
<accession>A0A8K0SWY4</accession>
<name>A0A8K0SWY4_9HYPO</name>
<evidence type="ECO:0000313" key="2">
    <source>
        <dbReference type="Proteomes" id="UP000813444"/>
    </source>
</evidence>
<dbReference type="EMBL" id="JAGPNK010000004">
    <property type="protein sequence ID" value="KAH7323175.1"/>
    <property type="molecule type" value="Genomic_DNA"/>
</dbReference>
<keyword evidence="2" id="KW-1185">Reference proteome</keyword>
<dbReference type="AlphaFoldDB" id="A0A8K0SWY4"/>
<dbReference type="SUPFAM" id="SSF51182">
    <property type="entry name" value="RmlC-like cupins"/>
    <property type="match status" value="1"/>
</dbReference>
<organism evidence="1 2">
    <name type="scientific">Stachybotrys elegans</name>
    <dbReference type="NCBI Taxonomy" id="80388"/>
    <lineage>
        <taxon>Eukaryota</taxon>
        <taxon>Fungi</taxon>
        <taxon>Dikarya</taxon>
        <taxon>Ascomycota</taxon>
        <taxon>Pezizomycotina</taxon>
        <taxon>Sordariomycetes</taxon>
        <taxon>Hypocreomycetidae</taxon>
        <taxon>Hypocreales</taxon>
        <taxon>Stachybotryaceae</taxon>
        <taxon>Stachybotrys</taxon>
    </lineage>
</organism>
<evidence type="ECO:0000313" key="1">
    <source>
        <dbReference type="EMBL" id="KAH7323175.1"/>
    </source>
</evidence>